<accession>A0ABR3ZWZ8</accession>
<evidence type="ECO:0000313" key="1">
    <source>
        <dbReference type="EMBL" id="KAL2036572.1"/>
    </source>
</evidence>
<dbReference type="EMBL" id="JBEFKJ010000062">
    <property type="protein sequence ID" value="KAL2036572.1"/>
    <property type="molecule type" value="Genomic_DNA"/>
</dbReference>
<comment type="caution">
    <text evidence="1">The sequence shown here is derived from an EMBL/GenBank/DDBJ whole genome shotgun (WGS) entry which is preliminary data.</text>
</comment>
<proteinExistence type="predicted"/>
<gene>
    <name evidence="1" type="ORF">N7G274_010668</name>
</gene>
<evidence type="ECO:0000313" key="2">
    <source>
        <dbReference type="Proteomes" id="UP001590950"/>
    </source>
</evidence>
<name>A0ABR3ZWZ8_9LECA</name>
<dbReference type="Proteomes" id="UP001590950">
    <property type="component" value="Unassembled WGS sequence"/>
</dbReference>
<organism evidence="1 2">
    <name type="scientific">Stereocaulon virgatum</name>
    <dbReference type="NCBI Taxonomy" id="373712"/>
    <lineage>
        <taxon>Eukaryota</taxon>
        <taxon>Fungi</taxon>
        <taxon>Dikarya</taxon>
        <taxon>Ascomycota</taxon>
        <taxon>Pezizomycotina</taxon>
        <taxon>Lecanoromycetes</taxon>
        <taxon>OSLEUM clade</taxon>
        <taxon>Lecanoromycetidae</taxon>
        <taxon>Lecanorales</taxon>
        <taxon>Lecanorineae</taxon>
        <taxon>Stereocaulaceae</taxon>
        <taxon>Stereocaulon</taxon>
    </lineage>
</organism>
<keyword evidence="2" id="KW-1185">Reference proteome</keyword>
<reference evidence="1 2" key="1">
    <citation type="submission" date="2024-09" db="EMBL/GenBank/DDBJ databases">
        <title>Rethinking Asexuality: The Enigmatic Case of Functional Sexual Genes in Lepraria (Stereocaulaceae).</title>
        <authorList>
            <person name="Doellman M."/>
            <person name="Sun Y."/>
            <person name="Barcenas-Pena A."/>
            <person name="Lumbsch H.T."/>
            <person name="Grewe F."/>
        </authorList>
    </citation>
    <scope>NUCLEOTIDE SEQUENCE [LARGE SCALE GENOMIC DNA]</scope>
    <source>
        <strain evidence="1 2">Mercado 3170</strain>
    </source>
</reference>
<protein>
    <submittedName>
        <fullName evidence="1">Uncharacterized protein</fullName>
    </submittedName>
</protein>
<sequence>MSHRLFRAVHHACPNTRSVSRGHVTRSHTIADSLRAQPGRHAKTTVDRGEAITPRTPLAGLSSRPEVGFTLSPSGTRSNPCRCAIRVEAAGQTGGKPERSQGRMSHFLIGRIAAVL</sequence>